<evidence type="ECO:0000259" key="6">
    <source>
        <dbReference type="Pfam" id="PF16188"/>
    </source>
</evidence>
<keyword evidence="2" id="KW-0479">Metal-binding</keyword>
<keyword evidence="7" id="KW-0645">Protease</keyword>
<keyword evidence="7" id="KW-0224">Dipeptidase</keyword>
<dbReference type="Pfam" id="PF01321">
    <property type="entry name" value="Creatinase_N"/>
    <property type="match status" value="1"/>
</dbReference>
<keyword evidence="8" id="KW-1185">Reference proteome</keyword>
<dbReference type="GO" id="GO:0102009">
    <property type="term" value="F:proline dipeptidase activity"/>
    <property type="evidence" value="ECO:0007669"/>
    <property type="project" value="UniProtKB-EC"/>
</dbReference>
<dbReference type="Gene3D" id="3.40.350.10">
    <property type="entry name" value="Creatinase/prolidase N-terminal domain"/>
    <property type="match status" value="2"/>
</dbReference>
<dbReference type="PANTHER" id="PTHR43763:SF6">
    <property type="entry name" value="XAA-PRO AMINOPEPTIDASE 1"/>
    <property type="match status" value="1"/>
</dbReference>
<dbReference type="GO" id="GO:0070006">
    <property type="term" value="F:metalloaminopeptidase activity"/>
    <property type="evidence" value="ECO:0007669"/>
    <property type="project" value="InterPro"/>
</dbReference>
<dbReference type="EMBL" id="FRFG01000023">
    <property type="protein sequence ID" value="SHO56294.1"/>
    <property type="molecule type" value="Genomic_DNA"/>
</dbReference>
<evidence type="ECO:0000256" key="1">
    <source>
        <dbReference type="ARBA" id="ARBA00008766"/>
    </source>
</evidence>
<dbReference type="InterPro" id="IPR036005">
    <property type="entry name" value="Creatinase/aminopeptidase-like"/>
</dbReference>
<dbReference type="GO" id="GO:0046872">
    <property type="term" value="F:metal ion binding"/>
    <property type="evidence" value="ECO:0007669"/>
    <property type="project" value="UniProtKB-KW"/>
</dbReference>
<dbReference type="InterPro" id="IPR050422">
    <property type="entry name" value="X-Pro_aminopeptidase_P"/>
</dbReference>
<dbReference type="SUPFAM" id="SSF55920">
    <property type="entry name" value="Creatinase/aminopeptidase"/>
    <property type="match status" value="1"/>
</dbReference>
<dbReference type="InterPro" id="IPR000587">
    <property type="entry name" value="Creatinase_N"/>
</dbReference>
<evidence type="ECO:0000259" key="5">
    <source>
        <dbReference type="Pfam" id="PF01321"/>
    </source>
</evidence>
<dbReference type="InterPro" id="IPR029149">
    <property type="entry name" value="Creatin/AminoP/Spt16_N"/>
</dbReference>
<dbReference type="InterPro" id="IPR033740">
    <property type="entry name" value="Pept_M24B"/>
</dbReference>
<name>A0A1M7YUF4_9VIBR</name>
<dbReference type="EC" id="3.4.13.9" evidence="7"/>
<dbReference type="STRING" id="1117707.VQ7734_02063"/>
<feature type="domain" description="Peptidase M24" evidence="4">
    <location>
        <begin position="309"/>
        <end position="520"/>
    </location>
</feature>
<dbReference type="Gene3D" id="3.90.230.10">
    <property type="entry name" value="Creatinase/methionine aminopeptidase superfamily"/>
    <property type="match status" value="1"/>
</dbReference>
<dbReference type="Pfam" id="PF16188">
    <property type="entry name" value="Peptidase_M24_C"/>
    <property type="match status" value="1"/>
</dbReference>
<dbReference type="AlphaFoldDB" id="A0A1M7YUF4"/>
<dbReference type="PANTHER" id="PTHR43763">
    <property type="entry name" value="XAA-PRO AMINOPEPTIDASE 1"/>
    <property type="match status" value="1"/>
</dbReference>
<protein>
    <submittedName>
        <fullName evidence="7">Xaa-Pro dipeptidase</fullName>
        <ecNumber evidence="7">3.4.13.9</ecNumber>
    </submittedName>
</protein>
<dbReference type="CDD" id="cd01085">
    <property type="entry name" value="APP"/>
    <property type="match status" value="1"/>
</dbReference>
<feature type="domain" description="Creatinase N-terminal" evidence="5">
    <location>
        <begin position="8"/>
        <end position="122"/>
    </location>
</feature>
<comment type="similarity">
    <text evidence="1">Belongs to the peptidase M24B family.</text>
</comment>
<dbReference type="Pfam" id="PF00557">
    <property type="entry name" value="Peptidase_M24"/>
    <property type="match status" value="1"/>
</dbReference>
<evidence type="ECO:0000256" key="3">
    <source>
        <dbReference type="ARBA" id="ARBA00022801"/>
    </source>
</evidence>
<dbReference type="SUPFAM" id="SSF53092">
    <property type="entry name" value="Creatinase/prolidase N-terminal domain"/>
    <property type="match status" value="1"/>
</dbReference>
<dbReference type="Pfam" id="PF16189">
    <property type="entry name" value="Creatinase_N_2"/>
    <property type="match status" value="1"/>
</dbReference>
<evidence type="ECO:0000256" key="2">
    <source>
        <dbReference type="ARBA" id="ARBA00022723"/>
    </source>
</evidence>
<sequence>MQEQISARILNLRHWLKENQLDALIIPHENEYLGEYLPAHDERLQWATGFTGSAGVAIITRDNASIFVDGRYTVQVTKQVPDALFEYHHLIEEPYLDWIKNNLPEGGIVAFDPRLHSATWLAASRVNYSADFQLCALENNPIDQLWHDRPEPEYAPLWLMPSEVTGIDSLSKRHLIAEHFSQSGLDSAILTSPESICWLLNIRGSDISCLPVVLCYAILHSDASLDLFIHQRQIIEEFAEHVGEGVRLHEPDSLINELSHLKGKQILLDNDNSNAWFEMTLTDIGANLIQKPDPCQLMKATKNQCEISGMQACHIRDGIAMAKFLSWLDSEVKLGNLHDEAILADKLQDFRFEDPTLFDLSFDTISAAGSNAAMCHYNHNNQPNPGQLSANSLYLVDSGGQYTDGTTDITRTIAIGDVTPLMKQQFTLVLKGHIALASARFPAGTTGHQLDALARQHLWQYGFDFDHGTGHGVGHCLNVHEGPQRISKAPNNIALQPGMVVSNEPGYYREGHFGIRIENLERVVRIHTDGDHDMLGFESLTRCPIDLRVIDLQLLTDSEIAWLNQYHQQVWDDISPLVDDEVFSWLEQATQQIEKAS</sequence>
<dbReference type="RefSeq" id="WP_073582124.1">
    <property type="nucleotide sequence ID" value="NZ_AP024897.1"/>
</dbReference>
<reference evidence="8" key="1">
    <citation type="submission" date="2016-12" db="EMBL/GenBank/DDBJ databases">
        <authorList>
            <person name="Rodrigo-Torres L."/>
            <person name="Arahal R.D."/>
            <person name="Lucena T."/>
        </authorList>
    </citation>
    <scope>NUCLEOTIDE SEQUENCE [LARGE SCALE GENOMIC DNA]</scope>
</reference>
<evidence type="ECO:0000313" key="7">
    <source>
        <dbReference type="EMBL" id="SHO56294.1"/>
    </source>
</evidence>
<organism evidence="7 8">
    <name type="scientific">Vibrio quintilis</name>
    <dbReference type="NCBI Taxonomy" id="1117707"/>
    <lineage>
        <taxon>Bacteria</taxon>
        <taxon>Pseudomonadati</taxon>
        <taxon>Pseudomonadota</taxon>
        <taxon>Gammaproteobacteria</taxon>
        <taxon>Vibrionales</taxon>
        <taxon>Vibrionaceae</taxon>
        <taxon>Vibrio</taxon>
    </lineage>
</organism>
<dbReference type="GO" id="GO:0005737">
    <property type="term" value="C:cytoplasm"/>
    <property type="evidence" value="ECO:0007669"/>
    <property type="project" value="UniProtKB-ARBA"/>
</dbReference>
<feature type="domain" description="Peptidase M24 C-terminal" evidence="6">
    <location>
        <begin position="534"/>
        <end position="593"/>
    </location>
</feature>
<dbReference type="Proteomes" id="UP000184600">
    <property type="component" value="Unassembled WGS sequence"/>
</dbReference>
<proteinExistence type="inferred from homology"/>
<dbReference type="OrthoDB" id="9806388at2"/>
<evidence type="ECO:0000259" key="4">
    <source>
        <dbReference type="Pfam" id="PF00557"/>
    </source>
</evidence>
<dbReference type="InterPro" id="IPR032416">
    <property type="entry name" value="Peptidase_M24_C"/>
</dbReference>
<dbReference type="FunFam" id="3.90.230.10:FF:000009">
    <property type="entry name" value="xaa-Pro aminopeptidase 2"/>
    <property type="match status" value="1"/>
</dbReference>
<accession>A0A1M7YUF4</accession>
<evidence type="ECO:0000313" key="8">
    <source>
        <dbReference type="Proteomes" id="UP000184600"/>
    </source>
</evidence>
<keyword evidence="3 7" id="KW-0378">Hydrolase</keyword>
<dbReference type="InterPro" id="IPR000994">
    <property type="entry name" value="Pept_M24"/>
</dbReference>
<gene>
    <name evidence="7" type="primary">pepQ</name>
    <name evidence="7" type="ORF">VQ7734_02063</name>
</gene>